<gene>
    <name evidence="1" type="ORF">NQ318_023155</name>
</gene>
<accession>A0AAV8X9M0</accession>
<organism evidence="1 2">
    <name type="scientific">Aromia moschata</name>
    <dbReference type="NCBI Taxonomy" id="1265417"/>
    <lineage>
        <taxon>Eukaryota</taxon>
        <taxon>Metazoa</taxon>
        <taxon>Ecdysozoa</taxon>
        <taxon>Arthropoda</taxon>
        <taxon>Hexapoda</taxon>
        <taxon>Insecta</taxon>
        <taxon>Pterygota</taxon>
        <taxon>Neoptera</taxon>
        <taxon>Endopterygota</taxon>
        <taxon>Coleoptera</taxon>
        <taxon>Polyphaga</taxon>
        <taxon>Cucujiformia</taxon>
        <taxon>Chrysomeloidea</taxon>
        <taxon>Cerambycidae</taxon>
        <taxon>Cerambycinae</taxon>
        <taxon>Callichromatini</taxon>
        <taxon>Aromia</taxon>
    </lineage>
</organism>
<dbReference type="AlphaFoldDB" id="A0AAV8X9M0"/>
<evidence type="ECO:0000313" key="1">
    <source>
        <dbReference type="EMBL" id="KAJ8935269.1"/>
    </source>
</evidence>
<proteinExistence type="predicted"/>
<name>A0AAV8X9M0_9CUCU</name>
<evidence type="ECO:0000313" key="2">
    <source>
        <dbReference type="Proteomes" id="UP001162162"/>
    </source>
</evidence>
<dbReference type="PANTHER" id="PTHR47326">
    <property type="entry name" value="TRANSPOSABLE ELEMENT TC3 TRANSPOSASE-LIKE PROTEIN"/>
    <property type="match status" value="1"/>
</dbReference>
<dbReference type="PANTHER" id="PTHR47326:SF1">
    <property type="entry name" value="HTH PSQ-TYPE DOMAIN-CONTAINING PROTEIN"/>
    <property type="match status" value="1"/>
</dbReference>
<reference evidence="1" key="1">
    <citation type="journal article" date="2023" name="Insect Mol. Biol.">
        <title>Genome sequencing provides insights into the evolution of gene families encoding plant cell wall-degrading enzymes in longhorned beetles.</title>
        <authorList>
            <person name="Shin N.R."/>
            <person name="Okamura Y."/>
            <person name="Kirsch R."/>
            <person name="Pauchet Y."/>
        </authorList>
    </citation>
    <scope>NUCLEOTIDE SEQUENCE</scope>
    <source>
        <strain evidence="1">AMC_N1</strain>
    </source>
</reference>
<protein>
    <submittedName>
        <fullName evidence="1">Uncharacterized protein</fullName>
    </submittedName>
</protein>
<sequence>MALPSKKVLTQKGLLDSHAELKYRRSNPSCVVYCTRPILEKIMKMSGNEEKSLDVLLSFTENPHNSIRRAANEHDISKSSVHNVLKRAKFHSFKVKLVHALNEDDFDRRVEFSENMMTRIVDDPNFPSNIAYSDEATFQLEGTLNRQKKSAMSTKKMAKKKPFFKYGENDLEQALSDLLPGKSVDPVHSLASPPQILAESALRFLLVDGQA</sequence>
<keyword evidence="2" id="KW-1185">Reference proteome</keyword>
<dbReference type="EMBL" id="JAPWTK010000906">
    <property type="protein sequence ID" value="KAJ8935269.1"/>
    <property type="molecule type" value="Genomic_DNA"/>
</dbReference>
<dbReference type="Proteomes" id="UP001162162">
    <property type="component" value="Unassembled WGS sequence"/>
</dbReference>
<comment type="caution">
    <text evidence="1">The sequence shown here is derived from an EMBL/GenBank/DDBJ whole genome shotgun (WGS) entry which is preliminary data.</text>
</comment>